<feature type="transmembrane region" description="Helical" evidence="6">
    <location>
        <begin position="290"/>
        <end position="310"/>
    </location>
</feature>
<comment type="subcellular location">
    <subcellularLocation>
        <location evidence="1">Membrane</location>
        <topology evidence="1">Multi-pass membrane protein</topology>
    </subcellularLocation>
</comment>
<feature type="transmembrane region" description="Helical" evidence="6">
    <location>
        <begin position="362"/>
        <end position="380"/>
    </location>
</feature>
<protein>
    <recommendedName>
        <fullName evidence="7">Major facilitator superfamily associated domain-containing protein</fullName>
    </recommendedName>
</protein>
<dbReference type="OrthoDB" id="6470583at2759"/>
<evidence type="ECO:0000313" key="9">
    <source>
        <dbReference type="Proteomes" id="UP000887013"/>
    </source>
</evidence>
<dbReference type="InterPro" id="IPR036259">
    <property type="entry name" value="MFS_trans_sf"/>
</dbReference>
<dbReference type="Proteomes" id="UP000887013">
    <property type="component" value="Unassembled WGS sequence"/>
</dbReference>
<dbReference type="GO" id="GO:0016020">
    <property type="term" value="C:membrane"/>
    <property type="evidence" value="ECO:0007669"/>
    <property type="project" value="UniProtKB-SubCell"/>
</dbReference>
<gene>
    <name evidence="8" type="ORF">NPIL_495571</name>
</gene>
<keyword evidence="5 6" id="KW-0472">Membrane</keyword>
<keyword evidence="4 6" id="KW-1133">Transmembrane helix</keyword>
<feature type="transmembrane region" description="Helical" evidence="6">
    <location>
        <begin position="392"/>
        <end position="416"/>
    </location>
</feature>
<feature type="transmembrane region" description="Helical" evidence="6">
    <location>
        <begin position="73"/>
        <end position="92"/>
    </location>
</feature>
<evidence type="ECO:0000259" key="7">
    <source>
        <dbReference type="Pfam" id="PF12832"/>
    </source>
</evidence>
<evidence type="ECO:0000256" key="5">
    <source>
        <dbReference type="ARBA" id="ARBA00023136"/>
    </source>
</evidence>
<evidence type="ECO:0000256" key="2">
    <source>
        <dbReference type="ARBA" id="ARBA00005241"/>
    </source>
</evidence>
<dbReference type="PANTHER" id="PTHR16172">
    <property type="entry name" value="MAJOR FACILITATOR SUPERFAMILY DOMAIN-CONTAINING PROTEIN 6-LIKE"/>
    <property type="match status" value="1"/>
</dbReference>
<dbReference type="InterPro" id="IPR024989">
    <property type="entry name" value="MFS_assoc_dom"/>
</dbReference>
<comment type="caution">
    <text evidence="8">The sequence shown here is derived from an EMBL/GenBank/DDBJ whole genome shotgun (WGS) entry which is preliminary data.</text>
</comment>
<accession>A0A8X6N491</accession>
<proteinExistence type="inferred from homology"/>
<feature type="transmembrane region" description="Helical" evidence="6">
    <location>
        <begin position="247"/>
        <end position="270"/>
    </location>
</feature>
<keyword evidence="3 6" id="KW-0812">Transmembrane</keyword>
<evidence type="ECO:0000256" key="4">
    <source>
        <dbReference type="ARBA" id="ARBA00022989"/>
    </source>
</evidence>
<comment type="similarity">
    <text evidence="2">Belongs to the major facilitator superfamily. MFSD6 family.</text>
</comment>
<feature type="transmembrane region" description="Helical" evidence="6">
    <location>
        <begin position="488"/>
        <end position="512"/>
    </location>
</feature>
<dbReference type="EMBL" id="BMAW01005079">
    <property type="protein sequence ID" value="GFS92420.1"/>
    <property type="molecule type" value="Genomic_DNA"/>
</dbReference>
<dbReference type="PANTHER" id="PTHR16172:SF41">
    <property type="entry name" value="MAJOR FACILITATOR SUPERFAMILY DOMAIN-CONTAINING PROTEIN 6-LIKE"/>
    <property type="match status" value="1"/>
</dbReference>
<feature type="transmembrane region" description="Helical" evidence="6">
    <location>
        <begin position="104"/>
        <end position="121"/>
    </location>
</feature>
<reference evidence="8" key="1">
    <citation type="submission" date="2020-08" db="EMBL/GenBank/DDBJ databases">
        <title>Multicomponent nature underlies the extraordinary mechanical properties of spider dragline silk.</title>
        <authorList>
            <person name="Kono N."/>
            <person name="Nakamura H."/>
            <person name="Mori M."/>
            <person name="Yoshida Y."/>
            <person name="Ohtoshi R."/>
            <person name="Malay A.D."/>
            <person name="Moran D.A.P."/>
            <person name="Tomita M."/>
            <person name="Numata K."/>
            <person name="Arakawa K."/>
        </authorList>
    </citation>
    <scope>NUCLEOTIDE SEQUENCE</scope>
</reference>
<evidence type="ECO:0000256" key="3">
    <source>
        <dbReference type="ARBA" id="ARBA00022692"/>
    </source>
</evidence>
<feature type="transmembrane region" description="Helical" evidence="6">
    <location>
        <begin position="453"/>
        <end position="476"/>
    </location>
</feature>
<feature type="transmembrane region" description="Helical" evidence="6">
    <location>
        <begin position="428"/>
        <end position="447"/>
    </location>
</feature>
<evidence type="ECO:0000256" key="6">
    <source>
        <dbReference type="SAM" id="Phobius"/>
    </source>
</evidence>
<feature type="transmembrane region" description="Helical" evidence="6">
    <location>
        <begin position="41"/>
        <end position="61"/>
    </location>
</feature>
<evidence type="ECO:0000313" key="8">
    <source>
        <dbReference type="EMBL" id="GFS92420.1"/>
    </source>
</evidence>
<dbReference type="SUPFAM" id="SSF103473">
    <property type="entry name" value="MFS general substrate transporter"/>
    <property type="match status" value="1"/>
</dbReference>
<sequence length="557" mass="62908">MESPTQLNGESKRVKDKHLLKISICKKCKINVNKTFIPVKLALYFWFAASYSSISFVPVFLKHQGIKIADFAIISTISVPLQFFSGVIAGIFADKIGRTKPIMIGYFIIYLLVTLSFTLMPKVTECGSNTMNFTCQEKDSSHFPADYNCRALNNDTQNISCFKISLRNSTYSEYQSNCIHVNNIYTSEDIIVEKYMLSNNSHICHYNLNLKNTAIENLTTCRIEECESSILSCTSKSSTNCTENKEIWILIYCIAFIVYDLTRSTLFKLFDVTVMDLTVEHDSDFGRQRIWSMLGMLSGPMTVGFLLNVLYSNSSEKNYSAVFYFIVVCTSLSAAALCLVNTKLNKPAKQMGKKFIKLFKDINIVLFLLLLLVSGSSFGFQQMFRNWYLQDIGASDFLLGLCSGIPSLYGLPFLYYSRWWINKIGEQNLFVLALLGYAVSGFAYSLIQEPWIAVIIQSTFILTYHLFWVSVLSFVVKVAPDGLQATMKVLACALQYNVGRMISTSLGGYIMNVYGGRMAFKVIGSSALIYSVIYGAYLITRYFSKRKIGAQLENNLK</sequence>
<dbReference type="InterPro" id="IPR051717">
    <property type="entry name" value="MFS_MFSD6"/>
</dbReference>
<evidence type="ECO:0000256" key="1">
    <source>
        <dbReference type="ARBA" id="ARBA00004141"/>
    </source>
</evidence>
<feature type="domain" description="Major facilitator superfamily associated" evidence="7">
    <location>
        <begin position="39"/>
        <end position="521"/>
    </location>
</feature>
<feature type="transmembrane region" description="Helical" evidence="6">
    <location>
        <begin position="518"/>
        <end position="539"/>
    </location>
</feature>
<feature type="transmembrane region" description="Helical" evidence="6">
    <location>
        <begin position="322"/>
        <end position="341"/>
    </location>
</feature>
<organism evidence="8 9">
    <name type="scientific">Nephila pilipes</name>
    <name type="common">Giant wood spider</name>
    <name type="synonym">Nephila maculata</name>
    <dbReference type="NCBI Taxonomy" id="299642"/>
    <lineage>
        <taxon>Eukaryota</taxon>
        <taxon>Metazoa</taxon>
        <taxon>Ecdysozoa</taxon>
        <taxon>Arthropoda</taxon>
        <taxon>Chelicerata</taxon>
        <taxon>Arachnida</taxon>
        <taxon>Araneae</taxon>
        <taxon>Araneomorphae</taxon>
        <taxon>Entelegynae</taxon>
        <taxon>Araneoidea</taxon>
        <taxon>Nephilidae</taxon>
        <taxon>Nephila</taxon>
    </lineage>
</organism>
<keyword evidence="9" id="KW-1185">Reference proteome</keyword>
<dbReference type="AlphaFoldDB" id="A0A8X6N491"/>
<name>A0A8X6N491_NEPPI</name>
<dbReference type="Pfam" id="PF12832">
    <property type="entry name" value="MFS_1_like"/>
    <property type="match status" value="1"/>
</dbReference>
<dbReference type="Gene3D" id="1.20.1250.20">
    <property type="entry name" value="MFS general substrate transporter like domains"/>
    <property type="match status" value="3"/>
</dbReference>